<name>A0A1H7YTN0_9BACT</name>
<gene>
    <name evidence="1" type="ORF">SAMN04489760_11826</name>
</gene>
<dbReference type="Proteomes" id="UP000198744">
    <property type="component" value="Unassembled WGS sequence"/>
</dbReference>
<dbReference type="GO" id="GO:0016740">
    <property type="term" value="F:transferase activity"/>
    <property type="evidence" value="ECO:0007669"/>
    <property type="project" value="UniProtKB-KW"/>
</dbReference>
<evidence type="ECO:0000313" key="2">
    <source>
        <dbReference type="Proteomes" id="UP000198744"/>
    </source>
</evidence>
<dbReference type="STRING" id="43775.SAMN04489760_11826"/>
<keyword evidence="1" id="KW-0808">Transferase</keyword>
<proteinExistence type="predicted"/>
<dbReference type="AlphaFoldDB" id="A0A1H7YTN0"/>
<dbReference type="InterPro" id="IPR043519">
    <property type="entry name" value="NT_sf"/>
</dbReference>
<keyword evidence="2" id="KW-1185">Reference proteome</keyword>
<dbReference type="InterPro" id="IPR014942">
    <property type="entry name" value="AbiEii"/>
</dbReference>
<accession>A0A1H7YTN0</accession>
<dbReference type="EMBL" id="FOBS01000018">
    <property type="protein sequence ID" value="SEM49566.1"/>
    <property type="molecule type" value="Genomic_DNA"/>
</dbReference>
<organism evidence="1 2">
    <name type="scientific">Syntrophus gentianae</name>
    <dbReference type="NCBI Taxonomy" id="43775"/>
    <lineage>
        <taxon>Bacteria</taxon>
        <taxon>Pseudomonadati</taxon>
        <taxon>Thermodesulfobacteriota</taxon>
        <taxon>Syntrophia</taxon>
        <taxon>Syntrophales</taxon>
        <taxon>Syntrophaceae</taxon>
        <taxon>Syntrophus</taxon>
    </lineage>
</organism>
<evidence type="ECO:0000313" key="1">
    <source>
        <dbReference type="EMBL" id="SEM49566.1"/>
    </source>
</evidence>
<protein>
    <submittedName>
        <fullName evidence="1">Uncharacterized nucleotidyltransferase</fullName>
    </submittedName>
</protein>
<dbReference type="Pfam" id="PF08843">
    <property type="entry name" value="AbiEii"/>
    <property type="match status" value="1"/>
</dbReference>
<sequence>MNQTRATNQILNNKIHVWHINRIESGATGALLIRGVGFKEERMNVFEEFKRLISRLEKERVRYALVGGVAMAFYTEPRFTRDIDLLVDNDDFDKVKGVLEKDRYFESASPWTFRNVAIELHRFLKVVNEEDEMLIDILVAKDEEVRKVIQNAVEAESEEGRVMLANKKDLIWLKKMRDSKQDQVDIEKLKDDKD</sequence>
<reference evidence="1 2" key="1">
    <citation type="submission" date="2016-10" db="EMBL/GenBank/DDBJ databases">
        <authorList>
            <person name="de Groot N.N."/>
        </authorList>
    </citation>
    <scope>NUCLEOTIDE SEQUENCE [LARGE SCALE GENOMIC DNA]</scope>
    <source>
        <strain evidence="1 2">DSM 8423</strain>
    </source>
</reference>
<dbReference type="SUPFAM" id="SSF81301">
    <property type="entry name" value="Nucleotidyltransferase"/>
    <property type="match status" value="1"/>
</dbReference>
<dbReference type="Gene3D" id="3.30.460.40">
    <property type="match status" value="1"/>
</dbReference>